<dbReference type="AlphaFoldDB" id="A0A7I8IXM7"/>
<dbReference type="Pfam" id="PF13086">
    <property type="entry name" value="AAA_11"/>
    <property type="match status" value="1"/>
</dbReference>
<dbReference type="PANTHER" id="PTHR45418:SF1">
    <property type="entry name" value="CANCER_TESTIS ANTIGEN 55"/>
    <property type="match status" value="1"/>
</dbReference>
<dbReference type="InterPro" id="IPR027417">
    <property type="entry name" value="P-loop_NTPase"/>
</dbReference>
<dbReference type="EMBL" id="LR743594">
    <property type="protein sequence ID" value="CAA2623220.1"/>
    <property type="molecule type" value="Genomic_DNA"/>
</dbReference>
<feature type="domain" description="Helicase MOV-10-like beta-barrel" evidence="13">
    <location>
        <begin position="242"/>
        <end position="327"/>
    </location>
</feature>
<dbReference type="Pfam" id="PF13087">
    <property type="entry name" value="AAA_12"/>
    <property type="match status" value="1"/>
</dbReference>
<evidence type="ECO:0000256" key="10">
    <source>
        <dbReference type="SAM" id="MobiDB-lite"/>
    </source>
</evidence>
<accession>A0A7I8IXM7</accession>
<dbReference type="EMBL" id="CACRZD030000007">
    <property type="protein sequence ID" value="CAA6662775.1"/>
    <property type="molecule type" value="Genomic_DNA"/>
</dbReference>
<evidence type="ECO:0000256" key="9">
    <source>
        <dbReference type="ARBA" id="ARBA00047984"/>
    </source>
</evidence>
<dbReference type="InterPro" id="IPR047187">
    <property type="entry name" value="SF1_C_Upf1"/>
</dbReference>
<feature type="region of interest" description="Disordered" evidence="10">
    <location>
        <begin position="770"/>
        <end position="789"/>
    </location>
</feature>
<evidence type="ECO:0000259" key="11">
    <source>
        <dbReference type="Pfam" id="PF13086"/>
    </source>
</evidence>
<keyword evidence="7" id="KW-0347">Helicase</keyword>
<dbReference type="Proteomes" id="UP001189122">
    <property type="component" value="Unassembled WGS sequence"/>
</dbReference>
<dbReference type="CDD" id="cd18808">
    <property type="entry name" value="SF1_C_Upf1"/>
    <property type="match status" value="1"/>
</dbReference>
<dbReference type="Pfam" id="PF21634">
    <property type="entry name" value="MOV-10_beta-barrel"/>
    <property type="match status" value="1"/>
</dbReference>
<dbReference type="EC" id="3.6.4.13" evidence="3"/>
<dbReference type="InterPro" id="IPR049080">
    <property type="entry name" value="MOV-10-like_beta-barrel"/>
</dbReference>
<evidence type="ECO:0000256" key="3">
    <source>
        <dbReference type="ARBA" id="ARBA00012552"/>
    </source>
</evidence>
<evidence type="ECO:0000259" key="13">
    <source>
        <dbReference type="Pfam" id="PF21634"/>
    </source>
</evidence>
<dbReference type="InterPro" id="IPR041679">
    <property type="entry name" value="DNA2/NAM7-like_C"/>
</dbReference>
<evidence type="ECO:0000256" key="1">
    <source>
        <dbReference type="ARBA" id="ARBA00004496"/>
    </source>
</evidence>
<keyword evidence="5" id="KW-0547">Nucleotide-binding</keyword>
<dbReference type="PANTHER" id="PTHR45418">
    <property type="entry name" value="CANCER/TESTIS ANTIGEN 55"/>
    <property type="match status" value="1"/>
</dbReference>
<keyword evidence="4" id="KW-0963">Cytoplasm</keyword>
<feature type="domain" description="DNA2/NAM7 helicase helicase" evidence="11">
    <location>
        <begin position="451"/>
        <end position="520"/>
    </location>
</feature>
<evidence type="ECO:0000256" key="7">
    <source>
        <dbReference type="ARBA" id="ARBA00022806"/>
    </source>
</evidence>
<name>A0A7I8IXM7_SPIIN</name>
<gene>
    <name evidence="14" type="ORF">SI7747_07009160</name>
</gene>
<dbReference type="GO" id="GO:0003724">
    <property type="term" value="F:RNA helicase activity"/>
    <property type="evidence" value="ECO:0007669"/>
    <property type="project" value="UniProtKB-EC"/>
</dbReference>
<dbReference type="Gene3D" id="3.40.50.300">
    <property type="entry name" value="P-loop containing nucleotide triphosphate hydrolases"/>
    <property type="match status" value="2"/>
</dbReference>
<dbReference type="GO" id="GO:0005524">
    <property type="term" value="F:ATP binding"/>
    <property type="evidence" value="ECO:0007669"/>
    <property type="project" value="UniProtKB-KW"/>
</dbReference>
<dbReference type="GO" id="GO:0016787">
    <property type="term" value="F:hydrolase activity"/>
    <property type="evidence" value="ECO:0007669"/>
    <property type="project" value="UniProtKB-KW"/>
</dbReference>
<sequence length="974" mass="110783">MSSVQDKDPDEQYSVLEEGGVRFLDFDDQSLRHFDPFDEGPVIISMPFPFTTAADLLTIRNATEDPVDLWSVRIFSSNPKDSFLLSLMRPPQEDSNEEEVHPQPDETLSVWLSCRPEGIGMHTAVLHIVAGDEKYERVAFLLADDPLSQTLASCKPFARAPRRKKFALDSYVPASQPSRPFKREFRRRLPQYPIPRDLRAMIEDKKVPNVIREGLNNRNYSNFFSSLLIVEEIYLEGQMRGYDMECVAMRRKGSHLLTLEVHGLAERRPSLVYGDSLFVKPAFKDHGDDTRPYQGFIHKVEADEILLSFAVEFHEQHHEAKRYDVSFSFNRLCMRRLYQALQMSEQLDAAILFPSNPSKRRVIRTNASLVPLNKTLNHEQLQSVEKILGCRGGPPYVIYGHPAQGRQLKVVKYSRLNAESRHYDDLKADHIQFCFLDGMVFQCPPMEVLLCYTIIVSTYMSSCLLYAQGVRKGHFTHIFLDEAGQASEPETMVPLTGLCSQKTVIILAGDPMQLGPVVCSSDADGYGLGRSYLQRLFDFEVYESEDPNYLTKLVRNYRSHPTILDIPSRLFYKGELIACKKGTPQCMSCWISPINSSLKVVEIVRKVRAAVDLMESDIGVITPYRQQVIKLRKAFESLDVPDVKIGSVEEFQGQEREVMILSTVRSTVKYNEFDRVHNLGFLTNPRRFNVAITRARSLLVIVGNPHVITKDLCWDQLLRYCADNGSYQGCPLPEPEMPNLPPQDSQSKVAEWNDQLPSLYSDEQLPSQYSNEVEWDEQLPSQHSKEVDWDEQLPNQHSKEVEWDEHLPSQYSKEVEWDKQLPSQHLKEAEWNEWVCGEDRNGDGWKEAPPNQLEEKDEPLRHRHNQAGFGCDDGGQQPEGVAYMPPAGDPSPASLSLAEGNPRKLFGTSCRRRMNSQGATTIRPVLGVAVAAMVDSLRGVLICRPLETRLCQVSVSVWRKEARGNSSGPVVRGR</sequence>
<evidence type="ECO:0000256" key="6">
    <source>
        <dbReference type="ARBA" id="ARBA00022801"/>
    </source>
</evidence>
<organism evidence="14">
    <name type="scientific">Spirodela intermedia</name>
    <name type="common">Intermediate duckweed</name>
    <dbReference type="NCBI Taxonomy" id="51605"/>
    <lineage>
        <taxon>Eukaryota</taxon>
        <taxon>Viridiplantae</taxon>
        <taxon>Streptophyta</taxon>
        <taxon>Embryophyta</taxon>
        <taxon>Tracheophyta</taxon>
        <taxon>Spermatophyta</taxon>
        <taxon>Magnoliopsida</taxon>
        <taxon>Liliopsida</taxon>
        <taxon>Araceae</taxon>
        <taxon>Lemnoideae</taxon>
        <taxon>Spirodela</taxon>
    </lineage>
</organism>
<dbReference type="InterPro" id="IPR041677">
    <property type="entry name" value="DNA2/NAM7_AAA_11"/>
</dbReference>
<dbReference type="SUPFAM" id="SSF52540">
    <property type="entry name" value="P-loop containing nucleoside triphosphate hydrolases"/>
    <property type="match status" value="1"/>
</dbReference>
<feature type="domain" description="DNA2/NAM7 helicase-like C-terminal" evidence="12">
    <location>
        <begin position="600"/>
        <end position="705"/>
    </location>
</feature>
<comment type="similarity">
    <text evidence="2">Belongs to the DNA2/NAM7 helicase family. SDE3 subfamily.</text>
</comment>
<keyword evidence="6" id="KW-0378">Hydrolase</keyword>
<keyword evidence="8" id="KW-0067">ATP-binding</keyword>
<evidence type="ECO:0000256" key="5">
    <source>
        <dbReference type="ARBA" id="ARBA00022741"/>
    </source>
</evidence>
<evidence type="ECO:0000259" key="12">
    <source>
        <dbReference type="Pfam" id="PF13087"/>
    </source>
</evidence>
<evidence type="ECO:0000256" key="2">
    <source>
        <dbReference type="ARBA" id="ARBA00005601"/>
    </source>
</evidence>
<proteinExistence type="inferred from homology"/>
<keyword evidence="15" id="KW-1185">Reference proteome</keyword>
<evidence type="ECO:0000313" key="14">
    <source>
        <dbReference type="EMBL" id="CAA2623220.1"/>
    </source>
</evidence>
<evidence type="ECO:0000256" key="4">
    <source>
        <dbReference type="ARBA" id="ARBA00022490"/>
    </source>
</evidence>
<evidence type="ECO:0000313" key="15">
    <source>
        <dbReference type="Proteomes" id="UP001189122"/>
    </source>
</evidence>
<reference evidence="14 15" key="1">
    <citation type="submission" date="2019-12" db="EMBL/GenBank/DDBJ databases">
        <authorList>
            <person name="Scholz U."/>
            <person name="Mascher M."/>
            <person name="Fiebig A."/>
        </authorList>
    </citation>
    <scope>NUCLEOTIDE SEQUENCE</scope>
</reference>
<evidence type="ECO:0000256" key="8">
    <source>
        <dbReference type="ARBA" id="ARBA00022840"/>
    </source>
</evidence>
<comment type="subcellular location">
    <subcellularLocation>
        <location evidence="1">Cytoplasm</location>
    </subcellularLocation>
</comment>
<protein>
    <recommendedName>
        <fullName evidence="3">RNA helicase</fullName>
        <ecNumber evidence="3">3.6.4.13</ecNumber>
    </recommendedName>
</protein>
<comment type="catalytic activity">
    <reaction evidence="9">
        <text>ATP + H2O = ADP + phosphate + H(+)</text>
        <dbReference type="Rhea" id="RHEA:13065"/>
        <dbReference type="ChEBI" id="CHEBI:15377"/>
        <dbReference type="ChEBI" id="CHEBI:15378"/>
        <dbReference type="ChEBI" id="CHEBI:30616"/>
        <dbReference type="ChEBI" id="CHEBI:43474"/>
        <dbReference type="ChEBI" id="CHEBI:456216"/>
        <dbReference type="EC" id="3.6.4.13"/>
    </reaction>
</comment>
<dbReference type="GO" id="GO:0005737">
    <property type="term" value="C:cytoplasm"/>
    <property type="evidence" value="ECO:0007669"/>
    <property type="project" value="UniProtKB-SubCell"/>
</dbReference>